<feature type="transmembrane region" description="Helical" evidence="7">
    <location>
        <begin position="180"/>
        <end position="198"/>
    </location>
</feature>
<feature type="transmembrane region" description="Helical" evidence="7">
    <location>
        <begin position="136"/>
        <end position="160"/>
    </location>
</feature>
<keyword evidence="5 7" id="KW-0472">Membrane</keyword>
<name>A0ABW1SZN0_9ACTN</name>
<accession>A0ABW1SZN0</accession>
<evidence type="ECO:0000256" key="4">
    <source>
        <dbReference type="ARBA" id="ARBA00022989"/>
    </source>
</evidence>
<feature type="transmembrane region" description="Helical" evidence="7">
    <location>
        <begin position="784"/>
        <end position="806"/>
    </location>
</feature>
<dbReference type="Proteomes" id="UP001596138">
    <property type="component" value="Unassembled WGS sequence"/>
</dbReference>
<feature type="transmembrane region" description="Helical" evidence="7">
    <location>
        <begin position="755"/>
        <end position="772"/>
    </location>
</feature>
<comment type="subcellular location">
    <subcellularLocation>
        <location evidence="1">Cell membrane</location>
        <topology evidence="1">Multi-pass membrane protein</topology>
    </subcellularLocation>
</comment>
<feature type="transmembrane region" description="Helical" evidence="7">
    <location>
        <begin position="531"/>
        <end position="550"/>
    </location>
</feature>
<feature type="transmembrane region" description="Helical" evidence="7">
    <location>
        <begin position="203"/>
        <end position="220"/>
    </location>
</feature>
<dbReference type="RefSeq" id="WP_386764867.1">
    <property type="nucleotide sequence ID" value="NZ_JBHSTI010000008.1"/>
</dbReference>
<keyword evidence="2" id="KW-1003">Cell membrane</keyword>
<feature type="region of interest" description="Disordered" evidence="6">
    <location>
        <begin position="1"/>
        <end position="31"/>
    </location>
</feature>
<organism evidence="8 9">
    <name type="scientific">Longivirga aurantiaca</name>
    <dbReference type="NCBI Taxonomy" id="1837743"/>
    <lineage>
        <taxon>Bacteria</taxon>
        <taxon>Bacillati</taxon>
        <taxon>Actinomycetota</taxon>
        <taxon>Actinomycetes</taxon>
        <taxon>Sporichthyales</taxon>
        <taxon>Sporichthyaceae</taxon>
        <taxon>Longivirga</taxon>
    </lineage>
</organism>
<evidence type="ECO:0000256" key="2">
    <source>
        <dbReference type="ARBA" id="ARBA00022475"/>
    </source>
</evidence>
<evidence type="ECO:0000256" key="6">
    <source>
        <dbReference type="SAM" id="MobiDB-lite"/>
    </source>
</evidence>
<feature type="transmembrane region" description="Helical" evidence="7">
    <location>
        <begin position="562"/>
        <end position="586"/>
    </location>
</feature>
<dbReference type="EMBL" id="JBHSTI010000008">
    <property type="protein sequence ID" value="MFC6237507.1"/>
    <property type="molecule type" value="Genomic_DNA"/>
</dbReference>
<evidence type="ECO:0000256" key="3">
    <source>
        <dbReference type="ARBA" id="ARBA00022692"/>
    </source>
</evidence>
<comment type="caution">
    <text evidence="8">The sequence shown here is derived from an EMBL/GenBank/DDBJ whole genome shotgun (WGS) entry which is preliminary data.</text>
</comment>
<dbReference type="Pfam" id="PF03706">
    <property type="entry name" value="LPG_synthase_TM"/>
    <property type="match status" value="1"/>
</dbReference>
<keyword evidence="3 7" id="KW-0812">Transmembrane</keyword>
<keyword evidence="4 7" id="KW-1133">Transmembrane helix</keyword>
<evidence type="ECO:0000256" key="5">
    <source>
        <dbReference type="ARBA" id="ARBA00023136"/>
    </source>
</evidence>
<feature type="transmembrane region" description="Helical" evidence="7">
    <location>
        <begin position="673"/>
        <end position="694"/>
    </location>
</feature>
<keyword evidence="9" id="KW-1185">Reference proteome</keyword>
<sequence>MSVEPRPSVDPVDGRPEAPVTTSRDQSLPDYPLERTFDDDSHGTLVIEDGVIPRRVRRPADVIRLSLAILGMAVLVAVAYFLSATSTGIEEDVTQVSGRLPSFLLLALNVIGALGLLGLPIAAAIDLLVRKRGRQLVEAIGAMVVATALAVLIAALVALWGSSKLLLALTGTDEPSRVFVLNPLIVGLVAFITVARLLGRGRWGVFAVITVVAVSVGPITNGSSTVVVIGLSLLLGWAVGLGARYALGTPTTRPSGIQVADVLDRAGLPLTLLRADRHTARGRQYSAYTRSGSPLRVVVFDRDLEGAGVGAAAWRNLRLRTDPGSPGGFSMRAQLEHAALMTYAGTAAGAPVPALRLASEVGPDSTLLAYDQIPGTTWAEIGPGVLTDADLDAAFTAVQRLHRDRIAHRALSAEQIIRPREGQVWLAGLQHGTIAAGDLAERIDLAEILATAALMTDPARAVAAGARVFGEEKILRALPALQIVALSSDTRRRVRKNKKLLGLVREELVALRPSAAETPPIELRRITPRTLLTIVAGTIAGYVLLSQLAQVDLVGLVRQADLRWALVALVLSFLTFVGASLSLSGFVPEQLSHVRTFAAQLAAAFATLVSPPTVGAVAVNVRYLQRSGLHPALAAASVGVSQVFAFVLHIAMLFIVGILAGTNSSIELQPPAWAIWAVVGVVLILALLLMFGPVRKILVDRVRPIFNEVGPRLVTLTQQPWKIVEGMGGILLLNAAFALCMIACVEAFDSGPMNYAAIALVYLAGSTLGQAAPTPGGLGAVEAAYVFGLTAAGVDSGVAVSATLLFRLLTFWLPTLPGYWSFNWLQRVGSL</sequence>
<feature type="transmembrane region" description="Helical" evidence="7">
    <location>
        <begin position="726"/>
        <end position="748"/>
    </location>
</feature>
<reference evidence="9" key="1">
    <citation type="journal article" date="2019" name="Int. J. Syst. Evol. Microbiol.">
        <title>The Global Catalogue of Microorganisms (GCM) 10K type strain sequencing project: providing services to taxonomists for standard genome sequencing and annotation.</title>
        <authorList>
            <consortium name="The Broad Institute Genomics Platform"/>
            <consortium name="The Broad Institute Genome Sequencing Center for Infectious Disease"/>
            <person name="Wu L."/>
            <person name="Ma J."/>
        </authorList>
    </citation>
    <scope>NUCLEOTIDE SEQUENCE [LARGE SCALE GENOMIC DNA]</scope>
    <source>
        <strain evidence="9">CGMCC 4.7317</strain>
    </source>
</reference>
<evidence type="ECO:0000313" key="8">
    <source>
        <dbReference type="EMBL" id="MFC6237507.1"/>
    </source>
</evidence>
<feature type="transmembrane region" description="Helical" evidence="7">
    <location>
        <begin position="62"/>
        <end position="83"/>
    </location>
</feature>
<feature type="transmembrane region" description="Helical" evidence="7">
    <location>
        <begin position="103"/>
        <end position="129"/>
    </location>
</feature>
<evidence type="ECO:0000256" key="1">
    <source>
        <dbReference type="ARBA" id="ARBA00004651"/>
    </source>
</evidence>
<proteinExistence type="predicted"/>
<feature type="transmembrane region" description="Helical" evidence="7">
    <location>
        <begin position="639"/>
        <end position="661"/>
    </location>
</feature>
<feature type="transmembrane region" description="Helical" evidence="7">
    <location>
        <begin position="598"/>
        <end position="619"/>
    </location>
</feature>
<dbReference type="PANTHER" id="PTHR39087:SF2">
    <property type="entry name" value="UPF0104 MEMBRANE PROTEIN MJ1595"/>
    <property type="match status" value="1"/>
</dbReference>
<evidence type="ECO:0000256" key="7">
    <source>
        <dbReference type="SAM" id="Phobius"/>
    </source>
</evidence>
<dbReference type="PANTHER" id="PTHR39087">
    <property type="entry name" value="UPF0104 MEMBRANE PROTEIN MJ1595"/>
    <property type="match status" value="1"/>
</dbReference>
<dbReference type="InterPro" id="IPR022791">
    <property type="entry name" value="L-PG_synthase/AglD"/>
</dbReference>
<protein>
    <submittedName>
        <fullName evidence="8">Lysylphosphatidylglycerol synthase domain-containing protein</fullName>
    </submittedName>
</protein>
<gene>
    <name evidence="8" type="ORF">ACFQGU_06430</name>
</gene>
<evidence type="ECO:0000313" key="9">
    <source>
        <dbReference type="Proteomes" id="UP001596138"/>
    </source>
</evidence>
<feature type="transmembrane region" description="Helical" evidence="7">
    <location>
        <begin position="226"/>
        <end position="247"/>
    </location>
</feature>